<dbReference type="GO" id="GO:0045547">
    <property type="term" value="F:ditrans,polycis-polyprenyl diphosphate synthase [(2E,6E)-farnesyl diphosphate specific] activity"/>
    <property type="evidence" value="ECO:0007669"/>
    <property type="project" value="UniProtKB-EC"/>
</dbReference>
<evidence type="ECO:0000256" key="5">
    <source>
        <dbReference type="ARBA" id="ARBA00012596"/>
    </source>
</evidence>
<dbReference type="InterPro" id="IPR038887">
    <property type="entry name" value="Nus1/NgBR"/>
</dbReference>
<reference evidence="13 14" key="1">
    <citation type="submission" date="2018-10" db="EMBL/GenBank/DDBJ databases">
        <title>Genome assembly for a Yunnan-Guizhou Plateau 3E fish, Anabarilius grahami (Regan), and its evolutionary and genetic applications.</title>
        <authorList>
            <person name="Jiang W."/>
        </authorList>
    </citation>
    <scope>NUCLEOTIDE SEQUENCE [LARGE SCALE GENOMIC DNA]</scope>
    <source>
        <strain evidence="13">AG-KIZ</strain>
        <tissue evidence="13">Muscle</tissue>
    </source>
</reference>
<gene>
    <name evidence="13" type="ORF">DPX16_6180</name>
</gene>
<dbReference type="SUPFAM" id="SSF64005">
    <property type="entry name" value="Undecaprenyl diphosphate synthase"/>
    <property type="match status" value="1"/>
</dbReference>
<evidence type="ECO:0000256" key="4">
    <source>
        <dbReference type="ARBA" id="ARBA00005432"/>
    </source>
</evidence>
<keyword evidence="6" id="KW-0808">Transferase</keyword>
<evidence type="ECO:0000256" key="3">
    <source>
        <dbReference type="ARBA" id="ARBA00004922"/>
    </source>
</evidence>
<keyword evidence="11" id="KW-0472">Membrane</keyword>
<evidence type="ECO:0000313" key="14">
    <source>
        <dbReference type="Proteomes" id="UP000281406"/>
    </source>
</evidence>
<evidence type="ECO:0000313" key="13">
    <source>
        <dbReference type="EMBL" id="ROL52496.1"/>
    </source>
</evidence>
<evidence type="ECO:0000256" key="1">
    <source>
        <dbReference type="ARBA" id="ARBA00001946"/>
    </source>
</evidence>
<keyword evidence="8" id="KW-0256">Endoplasmic reticulum</keyword>
<dbReference type="UniPathway" id="UPA00378"/>
<dbReference type="GO" id="GO:1904423">
    <property type="term" value="C:dehydrodolichyl diphosphate synthase complex"/>
    <property type="evidence" value="ECO:0007669"/>
    <property type="project" value="InterPro"/>
</dbReference>
<evidence type="ECO:0000256" key="10">
    <source>
        <dbReference type="ARBA" id="ARBA00022989"/>
    </source>
</evidence>
<evidence type="ECO:0000256" key="9">
    <source>
        <dbReference type="ARBA" id="ARBA00022842"/>
    </source>
</evidence>
<comment type="pathway">
    <text evidence="3">Protein modification; protein glycosylation.</text>
</comment>
<dbReference type="EC" id="2.5.1.87" evidence="5"/>
<dbReference type="Gene3D" id="3.40.1180.10">
    <property type="entry name" value="Decaprenyl diphosphate synthase-like"/>
    <property type="match status" value="1"/>
</dbReference>
<dbReference type="Proteomes" id="UP000281406">
    <property type="component" value="Unassembled WGS sequence"/>
</dbReference>
<dbReference type="PANTHER" id="PTHR21528:SF0">
    <property type="entry name" value="DEHYDRODOLICHYL DIPHOSPHATE SYNTHASE COMPLEX SUBUNIT NUS1"/>
    <property type="match status" value="1"/>
</dbReference>
<keyword evidence="14" id="KW-1185">Reference proteome</keyword>
<dbReference type="AlphaFoldDB" id="A0A3N0Z1S2"/>
<evidence type="ECO:0000256" key="6">
    <source>
        <dbReference type="ARBA" id="ARBA00022679"/>
    </source>
</evidence>
<comment type="similarity">
    <text evidence="4">Belongs to the UPP synthase family.</text>
</comment>
<dbReference type="PANTHER" id="PTHR21528">
    <property type="entry name" value="DEHYDRODOLICHYL DIPHOSPHATE SYNTHASE COMPLEX SUBUNIT NUS1"/>
    <property type="match status" value="1"/>
</dbReference>
<dbReference type="EMBL" id="RJVU01015592">
    <property type="protein sequence ID" value="ROL52496.1"/>
    <property type="molecule type" value="Genomic_DNA"/>
</dbReference>
<evidence type="ECO:0000256" key="12">
    <source>
        <dbReference type="ARBA" id="ARBA00047353"/>
    </source>
</evidence>
<name>A0A3N0Z1S2_ANAGA</name>
<sequence length="378" mass="43001">MVWRFLHALLYVQRALVAWFRLHIWRWKRAVMGLLLPLALGFHNQKKAGPIGKRTSRRVRWGAEGRTLEKLPLHVGLLITEEEIHYTDIANLVVWCMAVGISYVSVYDNQGVFKRNNSRLMEEILKKQQEFLGMDSSKYSVEFLKNGTDKQEHQVLSCQSVVKVLSPDDGRLSIVQAAQQLCRAVEQKERTSKDIDVTVLDSLLRESKNIPDPDLVLKFGPVESTLGFLPWHIRLTEIISMPSHIDVSYDDLFGALQCYAWPLAAKLSISLKNAPPPNNHGSPALAFRKCAPKHRDTSAQKANRGTALEMMPEHQNHVVTTIETIPSETVTASPSMFQRMKKVLNRCHNHIKEQFTQKIKIMLFKSSLELESDMVGEA</sequence>
<evidence type="ECO:0000256" key="11">
    <source>
        <dbReference type="ARBA" id="ARBA00023136"/>
    </source>
</evidence>
<comment type="catalytic activity">
    <reaction evidence="12">
        <text>n isopentenyl diphosphate + (2E,6E)-farnesyl diphosphate = a di-trans,poly-cis-polyprenyl diphosphate + n diphosphate</text>
        <dbReference type="Rhea" id="RHEA:53008"/>
        <dbReference type="Rhea" id="RHEA-COMP:19494"/>
        <dbReference type="ChEBI" id="CHEBI:33019"/>
        <dbReference type="ChEBI" id="CHEBI:128769"/>
        <dbReference type="ChEBI" id="CHEBI:136960"/>
        <dbReference type="ChEBI" id="CHEBI:175763"/>
        <dbReference type="EC" id="2.5.1.87"/>
    </reaction>
</comment>
<dbReference type="OrthoDB" id="19639at2759"/>
<dbReference type="GO" id="GO:0005789">
    <property type="term" value="C:endoplasmic reticulum membrane"/>
    <property type="evidence" value="ECO:0007669"/>
    <property type="project" value="UniProtKB-SubCell"/>
</dbReference>
<comment type="cofactor">
    <cofactor evidence="1">
        <name>Mg(2+)</name>
        <dbReference type="ChEBI" id="CHEBI:18420"/>
    </cofactor>
</comment>
<evidence type="ECO:0000256" key="8">
    <source>
        <dbReference type="ARBA" id="ARBA00022824"/>
    </source>
</evidence>
<proteinExistence type="inferred from homology"/>
<organism evidence="13 14">
    <name type="scientific">Anabarilius grahami</name>
    <name type="common">Kanglang fish</name>
    <name type="synonym">Barilius grahami</name>
    <dbReference type="NCBI Taxonomy" id="495550"/>
    <lineage>
        <taxon>Eukaryota</taxon>
        <taxon>Metazoa</taxon>
        <taxon>Chordata</taxon>
        <taxon>Craniata</taxon>
        <taxon>Vertebrata</taxon>
        <taxon>Euteleostomi</taxon>
        <taxon>Actinopterygii</taxon>
        <taxon>Neopterygii</taxon>
        <taxon>Teleostei</taxon>
        <taxon>Ostariophysi</taxon>
        <taxon>Cypriniformes</taxon>
        <taxon>Xenocyprididae</taxon>
        <taxon>Xenocypridinae</taxon>
        <taxon>Xenocypridinae incertae sedis</taxon>
        <taxon>Anabarilius</taxon>
    </lineage>
</organism>
<comment type="subcellular location">
    <subcellularLocation>
        <location evidence="2">Endoplasmic reticulum membrane</location>
    </subcellularLocation>
</comment>
<evidence type="ECO:0000256" key="7">
    <source>
        <dbReference type="ARBA" id="ARBA00022692"/>
    </source>
</evidence>
<dbReference type="InterPro" id="IPR036424">
    <property type="entry name" value="UPP_synth-like_sf"/>
</dbReference>
<keyword evidence="10" id="KW-1133">Transmembrane helix</keyword>
<keyword evidence="9" id="KW-0460">Magnesium</keyword>
<keyword evidence="7" id="KW-0812">Transmembrane</keyword>
<protein>
    <recommendedName>
        <fullName evidence="5">ditrans,polycis-polyprenyl diphosphate synthase [(2E,6E)-farnesyldiphosphate specific]</fullName>
        <ecNumber evidence="5">2.5.1.87</ecNumber>
    </recommendedName>
</protein>
<comment type="caution">
    <text evidence="13">The sequence shown here is derived from an EMBL/GenBank/DDBJ whole genome shotgun (WGS) entry which is preliminary data.</text>
</comment>
<evidence type="ECO:0000256" key="2">
    <source>
        <dbReference type="ARBA" id="ARBA00004586"/>
    </source>
</evidence>
<accession>A0A3N0Z1S2</accession>